<dbReference type="Proteomes" id="UP001212841">
    <property type="component" value="Unassembled WGS sequence"/>
</dbReference>
<comment type="caution">
    <text evidence="4">The sequence shown here is derived from an EMBL/GenBank/DDBJ whole genome shotgun (WGS) entry which is preliminary data.</text>
</comment>
<gene>
    <name evidence="4" type="primary">CSN12</name>
    <name evidence="4" type="ORF">HK097_007982</name>
</gene>
<dbReference type="GO" id="GO:0003723">
    <property type="term" value="F:RNA binding"/>
    <property type="evidence" value="ECO:0007669"/>
    <property type="project" value="InterPro"/>
</dbReference>
<dbReference type="GO" id="GO:0070390">
    <property type="term" value="C:transcription export complex 2"/>
    <property type="evidence" value="ECO:0007669"/>
    <property type="project" value="TreeGrafter"/>
</dbReference>
<dbReference type="AlphaFoldDB" id="A0AAD5SCG8"/>
<dbReference type="PANTHER" id="PTHR12732:SF0">
    <property type="entry name" value="PCI DOMAIN-CONTAINING PROTEIN 2"/>
    <property type="match status" value="1"/>
</dbReference>
<accession>A0AAD5SCG8</accession>
<dbReference type="PROSITE" id="PS50250">
    <property type="entry name" value="PCI"/>
    <property type="match status" value="1"/>
</dbReference>
<evidence type="ECO:0000313" key="5">
    <source>
        <dbReference type="Proteomes" id="UP001212841"/>
    </source>
</evidence>
<dbReference type="GO" id="GO:0000973">
    <property type="term" value="P:post-transcriptional tethering of RNA polymerase II gene DNA at nuclear periphery"/>
    <property type="evidence" value="ECO:0007669"/>
    <property type="project" value="TreeGrafter"/>
</dbReference>
<dbReference type="GO" id="GO:0006368">
    <property type="term" value="P:transcription elongation by RNA polymerase II"/>
    <property type="evidence" value="ECO:0007669"/>
    <property type="project" value="TreeGrafter"/>
</dbReference>
<feature type="domain" description="PCI" evidence="3">
    <location>
        <begin position="31"/>
        <end position="220"/>
    </location>
</feature>
<dbReference type="PANTHER" id="PTHR12732">
    <property type="entry name" value="UNCHARACTERIZED PROTEASOME COMPONENT REGION PCI-CONTAINING"/>
    <property type="match status" value="1"/>
</dbReference>
<dbReference type="InterPro" id="IPR036388">
    <property type="entry name" value="WH-like_DNA-bd_sf"/>
</dbReference>
<evidence type="ECO:0000259" key="3">
    <source>
        <dbReference type="PROSITE" id="PS50250"/>
    </source>
</evidence>
<protein>
    <recommendedName>
        <fullName evidence="2">Protein CSN12 homolog</fullName>
    </recommendedName>
</protein>
<evidence type="ECO:0000256" key="1">
    <source>
        <dbReference type="ARBA" id="ARBA00025771"/>
    </source>
</evidence>
<name>A0AAD5SCG8_9FUNG</name>
<dbReference type="EMBL" id="JADGJD010000440">
    <property type="protein sequence ID" value="KAJ3051053.1"/>
    <property type="molecule type" value="Genomic_DNA"/>
</dbReference>
<dbReference type="Gene3D" id="1.10.10.10">
    <property type="entry name" value="Winged helix-like DNA-binding domain superfamily/Winged helix DNA-binding domain"/>
    <property type="match status" value="1"/>
</dbReference>
<dbReference type="GO" id="GO:0016973">
    <property type="term" value="P:poly(A)+ mRNA export from nucleus"/>
    <property type="evidence" value="ECO:0007669"/>
    <property type="project" value="TreeGrafter"/>
</dbReference>
<dbReference type="InterPro" id="IPR000717">
    <property type="entry name" value="PCI_dom"/>
</dbReference>
<sequence length="229" mass="26205">MNQTNLVGTIMRSVANADLVPLERYPLADQVTFKYYTGILAFFEEKYQKAEEDLSFALERCLVTGQKQSEMKKNKSQILNYLLPTRLLRGTLPHPALFAKYPAIEATYGNFAKAIREGDVRLFDESLMRGQRELVKRGTWLAVERVRGVAVRVLFRKTWLIYDKATRIPMTAFQDALRYAGTEVELDEVQCMLANMIDRGYLKGYLSYEKRMVVLSKGDAFPPVATVPI</sequence>
<evidence type="ECO:0000313" key="4">
    <source>
        <dbReference type="EMBL" id="KAJ3051053.1"/>
    </source>
</evidence>
<dbReference type="InterPro" id="IPR045114">
    <property type="entry name" value="Csn12-like"/>
</dbReference>
<proteinExistence type="inferred from homology"/>
<keyword evidence="5" id="KW-1185">Reference proteome</keyword>
<organism evidence="4 5">
    <name type="scientific">Rhizophlyctis rosea</name>
    <dbReference type="NCBI Taxonomy" id="64517"/>
    <lineage>
        <taxon>Eukaryota</taxon>
        <taxon>Fungi</taxon>
        <taxon>Fungi incertae sedis</taxon>
        <taxon>Chytridiomycota</taxon>
        <taxon>Chytridiomycota incertae sedis</taxon>
        <taxon>Chytridiomycetes</taxon>
        <taxon>Rhizophlyctidales</taxon>
        <taxon>Rhizophlyctidaceae</taxon>
        <taxon>Rhizophlyctis</taxon>
    </lineage>
</organism>
<comment type="similarity">
    <text evidence="1">Belongs to the CSN12 family.</text>
</comment>
<reference evidence="4" key="1">
    <citation type="submission" date="2020-05" db="EMBL/GenBank/DDBJ databases">
        <title>Phylogenomic resolution of chytrid fungi.</title>
        <authorList>
            <person name="Stajich J.E."/>
            <person name="Amses K."/>
            <person name="Simmons R."/>
            <person name="Seto K."/>
            <person name="Myers J."/>
            <person name="Bonds A."/>
            <person name="Quandt C.A."/>
            <person name="Barry K."/>
            <person name="Liu P."/>
            <person name="Grigoriev I."/>
            <person name="Longcore J.E."/>
            <person name="James T.Y."/>
        </authorList>
    </citation>
    <scope>NUCLEOTIDE SEQUENCE</scope>
    <source>
        <strain evidence="4">JEL0318</strain>
    </source>
</reference>
<dbReference type="Pfam" id="PF01399">
    <property type="entry name" value="PCI"/>
    <property type="match status" value="1"/>
</dbReference>
<evidence type="ECO:0000256" key="2">
    <source>
        <dbReference type="ARBA" id="ARBA00073854"/>
    </source>
</evidence>
<dbReference type="FunFam" id="1.10.10.10:FF:000146">
    <property type="entry name" value="PCI domain-containing protein 2 homolog"/>
    <property type="match status" value="1"/>
</dbReference>
<dbReference type="GO" id="GO:0003690">
    <property type="term" value="F:double-stranded DNA binding"/>
    <property type="evidence" value="ECO:0007669"/>
    <property type="project" value="InterPro"/>
</dbReference>
<dbReference type="SMART" id="SM00753">
    <property type="entry name" value="PAM"/>
    <property type="match status" value="1"/>
</dbReference>